<keyword evidence="2" id="KW-1185">Reference proteome</keyword>
<name>A0ABU9ZG52_9HYPH</name>
<proteinExistence type="predicted"/>
<comment type="caution">
    <text evidence="1">The sequence shown here is derived from an EMBL/GenBank/DDBJ whole genome shotgun (WGS) entry which is preliminary data.</text>
</comment>
<dbReference type="Proteomes" id="UP001404845">
    <property type="component" value="Unassembled WGS sequence"/>
</dbReference>
<dbReference type="EMBL" id="JAQYXL010000001">
    <property type="protein sequence ID" value="MEN3230292.1"/>
    <property type="molecule type" value="Genomic_DNA"/>
</dbReference>
<organism evidence="1 2">
    <name type="scientific">Methylorubrum rhodesianum</name>
    <dbReference type="NCBI Taxonomy" id="29427"/>
    <lineage>
        <taxon>Bacteria</taxon>
        <taxon>Pseudomonadati</taxon>
        <taxon>Pseudomonadota</taxon>
        <taxon>Alphaproteobacteria</taxon>
        <taxon>Hyphomicrobiales</taxon>
        <taxon>Methylobacteriaceae</taxon>
        <taxon>Methylorubrum</taxon>
    </lineage>
</organism>
<evidence type="ECO:0000313" key="2">
    <source>
        <dbReference type="Proteomes" id="UP001404845"/>
    </source>
</evidence>
<sequence length="68" mass="7574">MPKGNLIQPTGIGVGQSLLVRERPLASFHQSREGIQPSDRVMVRIRLRLSRQALPIVLGFFHVAEEVA</sequence>
<dbReference type="RefSeq" id="WP_194939405.1">
    <property type="nucleotide sequence ID" value="NZ_JAQYXL010000001.1"/>
</dbReference>
<reference evidence="1 2" key="1">
    <citation type="journal article" date="2023" name="PLoS ONE">
        <title>Complete genome assembly of Hawai'i environmental nontuberculous mycobacteria reveals unexpected co-isolation with methylobacteria.</title>
        <authorList>
            <person name="Hendrix J."/>
            <person name="Epperson L.E."/>
            <person name="Tong E.I."/>
            <person name="Chan Y.L."/>
            <person name="Hasan N.A."/>
            <person name="Dawrs S.N."/>
            <person name="Norton G.J."/>
            <person name="Virdi R."/>
            <person name="Crooks J.L."/>
            <person name="Chan E.D."/>
            <person name="Honda J.R."/>
            <person name="Strong M."/>
        </authorList>
    </citation>
    <scope>NUCLEOTIDE SEQUENCE [LARGE SCALE GENOMIC DNA]</scope>
    <source>
        <strain evidence="1 2">NJH_HI01</strain>
    </source>
</reference>
<evidence type="ECO:0000313" key="1">
    <source>
        <dbReference type="EMBL" id="MEN3230292.1"/>
    </source>
</evidence>
<gene>
    <name evidence="1" type="ORF">PUR21_22060</name>
</gene>
<accession>A0ABU9ZG52</accession>
<protein>
    <submittedName>
        <fullName evidence="1">Uncharacterized protein</fullName>
    </submittedName>
</protein>